<dbReference type="Gene3D" id="3.40.50.150">
    <property type="entry name" value="Vaccinia Virus protein VP39"/>
    <property type="match status" value="1"/>
</dbReference>
<dbReference type="Pfam" id="PF08241">
    <property type="entry name" value="Methyltransf_11"/>
    <property type="match status" value="1"/>
</dbReference>
<dbReference type="GO" id="GO:0106335">
    <property type="term" value="F:tRNA (5-carboxymethyluridine(34)-5-O)-methyltransferase activity"/>
    <property type="evidence" value="ECO:0007669"/>
    <property type="project" value="TreeGrafter"/>
</dbReference>
<organism evidence="5 6">
    <name type="scientific">Chytriomyces confervae</name>
    <dbReference type="NCBI Taxonomy" id="246404"/>
    <lineage>
        <taxon>Eukaryota</taxon>
        <taxon>Fungi</taxon>
        <taxon>Fungi incertae sedis</taxon>
        <taxon>Chytridiomycota</taxon>
        <taxon>Chytridiomycota incertae sedis</taxon>
        <taxon>Chytridiomycetes</taxon>
        <taxon>Chytridiales</taxon>
        <taxon>Chytriomycetaceae</taxon>
        <taxon>Chytriomyces</taxon>
    </lineage>
</organism>
<keyword evidence="1" id="KW-0489">Methyltransferase</keyword>
<dbReference type="STRING" id="246404.A0A507DJP7"/>
<evidence type="ECO:0000256" key="3">
    <source>
        <dbReference type="SAM" id="MobiDB-lite"/>
    </source>
</evidence>
<dbReference type="GO" id="GO:0008757">
    <property type="term" value="F:S-adenosylmethionine-dependent methyltransferase activity"/>
    <property type="evidence" value="ECO:0007669"/>
    <property type="project" value="InterPro"/>
</dbReference>
<dbReference type="PANTHER" id="PTHR13069:SF21">
    <property type="entry name" value="ALKYLATED DNA REPAIR PROTEIN ALKB HOMOLOG 8"/>
    <property type="match status" value="1"/>
</dbReference>
<evidence type="ECO:0000256" key="1">
    <source>
        <dbReference type="ARBA" id="ARBA00022603"/>
    </source>
</evidence>
<comment type="caution">
    <text evidence="5">The sequence shown here is derived from an EMBL/GenBank/DDBJ whole genome shotgun (WGS) entry which is preliminary data.</text>
</comment>
<proteinExistence type="predicted"/>
<gene>
    <name evidence="5" type="ORF">CcCBS67573_g09993</name>
</gene>
<dbReference type="InterPro" id="IPR013216">
    <property type="entry name" value="Methyltransf_11"/>
</dbReference>
<dbReference type="FunFam" id="3.40.50.150:FF:000195">
    <property type="entry name" value="Methyltransferase domain containing protein"/>
    <property type="match status" value="1"/>
</dbReference>
<dbReference type="Proteomes" id="UP000320333">
    <property type="component" value="Unassembled WGS sequence"/>
</dbReference>
<evidence type="ECO:0000256" key="2">
    <source>
        <dbReference type="ARBA" id="ARBA00022679"/>
    </source>
</evidence>
<feature type="region of interest" description="Disordered" evidence="3">
    <location>
        <begin position="180"/>
        <end position="226"/>
    </location>
</feature>
<keyword evidence="6" id="KW-1185">Reference proteome</keyword>
<dbReference type="InterPro" id="IPR029063">
    <property type="entry name" value="SAM-dependent_MTases_sf"/>
</dbReference>
<dbReference type="GO" id="GO:0030488">
    <property type="term" value="P:tRNA methylation"/>
    <property type="evidence" value="ECO:0007669"/>
    <property type="project" value="TreeGrafter"/>
</dbReference>
<dbReference type="OrthoDB" id="271595at2759"/>
<dbReference type="PANTHER" id="PTHR13069">
    <property type="entry name" value="ALKYLATED DNA REPAIR PROTEIN ALKB HOMOLOG 8"/>
    <property type="match status" value="1"/>
</dbReference>
<reference evidence="5 6" key="1">
    <citation type="journal article" date="2019" name="Sci. Rep.">
        <title>Comparative genomics of chytrid fungi reveal insights into the obligate biotrophic and pathogenic lifestyle of Synchytrium endobioticum.</title>
        <authorList>
            <person name="van de Vossenberg B.T.L.H."/>
            <person name="Warris S."/>
            <person name="Nguyen H.D.T."/>
            <person name="van Gent-Pelzer M.P.E."/>
            <person name="Joly D.L."/>
            <person name="van de Geest H.C."/>
            <person name="Bonants P.J.M."/>
            <person name="Smith D.S."/>
            <person name="Levesque C.A."/>
            <person name="van der Lee T.A.J."/>
        </authorList>
    </citation>
    <scope>NUCLEOTIDE SEQUENCE [LARGE SCALE GENOMIC DNA]</scope>
    <source>
        <strain evidence="5 6">CBS 675.73</strain>
    </source>
</reference>
<protein>
    <recommendedName>
        <fullName evidence="4">Methyltransferase type 11 domain-containing protein</fullName>
    </recommendedName>
</protein>
<dbReference type="GO" id="GO:0005634">
    <property type="term" value="C:nucleus"/>
    <property type="evidence" value="ECO:0007669"/>
    <property type="project" value="TreeGrafter"/>
</dbReference>
<dbReference type="EMBL" id="QEAP01001105">
    <property type="protein sequence ID" value="TPX51882.1"/>
    <property type="molecule type" value="Genomic_DNA"/>
</dbReference>
<dbReference type="InterPro" id="IPR051422">
    <property type="entry name" value="AlkB_tRNA_MeTrf/Diox"/>
</dbReference>
<dbReference type="CDD" id="cd02440">
    <property type="entry name" value="AdoMet_MTases"/>
    <property type="match status" value="1"/>
</dbReference>
<dbReference type="AlphaFoldDB" id="A0A507DJP7"/>
<dbReference type="SUPFAM" id="SSF53335">
    <property type="entry name" value="S-adenosyl-L-methionine-dependent methyltransferases"/>
    <property type="match status" value="1"/>
</dbReference>
<sequence>MQPDQTVDYEALERTHVQSVYQAIAPHFSATRYKPWPVVEDFLGAIPDGSIGADVGCGNGKYLGVNPKLLTIGSDMSSNLVGICAQRGFEAMVCDNLHLPYRTNCFDFVISIAVIHHFSSFERRVAAVKELVRTIRPGGKILIFVWALEQEDGSKRKFEKQDVFVPWNLDAKTFAGKSKSVAANGGRRKGKKNQGQDGQDSAAVVEDKGDTKEVDSATTPSSPEVANPNVAKTIEALSLESNPEDAAPKVVVKSGNENIVYQRYYHVFVKGELDQVVEAAGSLDVNKSGYDRDNWYIIATKK</sequence>
<keyword evidence="2" id="KW-0808">Transferase</keyword>
<dbReference type="GO" id="GO:0005737">
    <property type="term" value="C:cytoplasm"/>
    <property type="evidence" value="ECO:0007669"/>
    <property type="project" value="TreeGrafter"/>
</dbReference>
<dbReference type="GO" id="GO:0002098">
    <property type="term" value="P:tRNA wobble uridine modification"/>
    <property type="evidence" value="ECO:0007669"/>
    <property type="project" value="TreeGrafter"/>
</dbReference>
<evidence type="ECO:0000313" key="5">
    <source>
        <dbReference type="EMBL" id="TPX51882.1"/>
    </source>
</evidence>
<dbReference type="GO" id="GO:0000049">
    <property type="term" value="F:tRNA binding"/>
    <property type="evidence" value="ECO:0007669"/>
    <property type="project" value="TreeGrafter"/>
</dbReference>
<feature type="compositionally biased region" description="Basic and acidic residues" evidence="3">
    <location>
        <begin position="205"/>
        <end position="215"/>
    </location>
</feature>
<feature type="domain" description="Methyltransferase type 11" evidence="4">
    <location>
        <begin position="54"/>
        <end position="143"/>
    </location>
</feature>
<name>A0A507DJP7_9FUNG</name>
<accession>A0A507DJP7</accession>
<evidence type="ECO:0000313" key="6">
    <source>
        <dbReference type="Proteomes" id="UP000320333"/>
    </source>
</evidence>
<evidence type="ECO:0000259" key="4">
    <source>
        <dbReference type="Pfam" id="PF08241"/>
    </source>
</evidence>